<feature type="signal peptide" evidence="9">
    <location>
        <begin position="1"/>
        <end position="20"/>
    </location>
</feature>
<evidence type="ECO:0000256" key="3">
    <source>
        <dbReference type="ARBA" id="ARBA00022801"/>
    </source>
</evidence>
<evidence type="ECO:0000256" key="2">
    <source>
        <dbReference type="ARBA" id="ARBA00022729"/>
    </source>
</evidence>
<dbReference type="SUPFAM" id="SSF53474">
    <property type="entry name" value="alpha/beta-Hydrolases"/>
    <property type="match status" value="1"/>
</dbReference>
<sequence>MAQILLRWIVLVVNILGGVALKDTGDYIRMHNYPVEKHTAVTQDGYILALYRIPNSPRRPSTSGPKPAVLFVHGLTCSSDYWVIIGPDQGLPFLLADEGYDVWLINSRGNSYSRKHLTISPNNKDFWRFDWHEIGIYDTTTTIDFILSMTGQTAVHYVGHSQGATSFLAMLSMRPEYNIKVKTSHLLGPVAFSGNMPSKLFKIIKNFYLKLSDMELMYNTPLWSRIFSSLCSVLLIRHTLCRNFAFLMSGGPSKHLNTTLLPAIAATAAAGISTRQIKHYAQLIDSGRFALYDFGKRENLAIYGSTDPPDYPLNEVNPLSPVDFYYSDNDGMSAVEDVLLTINSLPNARGHPHQLSEWGHIDYVFGNNLKLYVNNDIVNIANAFESRLSKANQHHR</sequence>
<dbReference type="ESTHER" id="drops-q29ay7">
    <property type="family name" value="Acidic_Lipase"/>
</dbReference>
<dbReference type="KEGG" id="dpo:4800877"/>
<evidence type="ECO:0000256" key="1">
    <source>
        <dbReference type="ARBA" id="ARBA00010701"/>
    </source>
</evidence>
<evidence type="ECO:0000256" key="5">
    <source>
        <dbReference type="ARBA" id="ARBA00023098"/>
    </source>
</evidence>
<keyword evidence="2 9" id="KW-0732">Signal</keyword>
<feature type="active site" description="Charge relay system" evidence="8">
    <location>
        <position position="330"/>
    </location>
</feature>
<dbReference type="GO" id="GO:0016042">
    <property type="term" value="P:lipid catabolic process"/>
    <property type="evidence" value="ECO:0007669"/>
    <property type="project" value="UniProtKB-KW"/>
</dbReference>
<evidence type="ECO:0000256" key="6">
    <source>
        <dbReference type="ARBA" id="ARBA00023180"/>
    </source>
</evidence>
<dbReference type="RefSeq" id="XP_001358075.3">
    <property type="nucleotide sequence ID" value="XM_001358038.4"/>
</dbReference>
<comment type="similarity">
    <text evidence="1 7">Belongs to the AB hydrolase superfamily. Lipase family.</text>
</comment>
<evidence type="ECO:0000256" key="8">
    <source>
        <dbReference type="PIRSR" id="PIRSR000862-1"/>
    </source>
</evidence>
<evidence type="ECO:0000259" key="10">
    <source>
        <dbReference type="Pfam" id="PF04083"/>
    </source>
</evidence>
<gene>
    <name evidence="12" type="primary">LOC4800877</name>
</gene>
<evidence type="ECO:0000256" key="7">
    <source>
        <dbReference type="PIRNR" id="PIRNR000862"/>
    </source>
</evidence>
<dbReference type="InterPro" id="IPR025483">
    <property type="entry name" value="Lipase_euk"/>
</dbReference>
<feature type="domain" description="Partial AB-hydrolase lipase" evidence="10">
    <location>
        <begin position="26"/>
        <end position="84"/>
    </location>
</feature>
<protein>
    <recommendedName>
        <fullName evidence="7">Lipase</fullName>
    </recommendedName>
</protein>
<reference evidence="11" key="1">
    <citation type="submission" date="2024-06" db="UniProtKB">
        <authorList>
            <consortium name="RefSeq"/>
        </authorList>
    </citation>
    <scope>NUCLEOTIDE SEQUENCE [LARGE SCALE GENOMIC DNA]</scope>
    <source>
        <strain evidence="11">MV2-25</strain>
    </source>
</reference>
<evidence type="ECO:0000256" key="9">
    <source>
        <dbReference type="SAM" id="SignalP"/>
    </source>
</evidence>
<dbReference type="Gene3D" id="3.40.50.1820">
    <property type="entry name" value="alpha/beta hydrolase"/>
    <property type="match status" value="1"/>
</dbReference>
<reference evidence="12" key="2">
    <citation type="submission" date="2025-08" db="UniProtKB">
        <authorList>
            <consortium name="RefSeq"/>
        </authorList>
    </citation>
    <scope>IDENTIFICATION</scope>
    <source>
        <strain evidence="12">MV-25-SWS-2005</strain>
        <tissue evidence="12">Whole body</tissue>
    </source>
</reference>
<keyword evidence="5" id="KW-0443">Lipid metabolism</keyword>
<evidence type="ECO:0000313" key="12">
    <source>
        <dbReference type="RefSeq" id="XP_001358075.3"/>
    </source>
</evidence>
<organism evidence="11 12">
    <name type="scientific">Drosophila pseudoobscura pseudoobscura</name>
    <name type="common">Fruit fly</name>
    <dbReference type="NCBI Taxonomy" id="46245"/>
    <lineage>
        <taxon>Eukaryota</taxon>
        <taxon>Metazoa</taxon>
        <taxon>Ecdysozoa</taxon>
        <taxon>Arthropoda</taxon>
        <taxon>Hexapoda</taxon>
        <taxon>Insecta</taxon>
        <taxon>Pterygota</taxon>
        <taxon>Neoptera</taxon>
        <taxon>Endopterygota</taxon>
        <taxon>Diptera</taxon>
        <taxon>Brachycera</taxon>
        <taxon>Muscomorpha</taxon>
        <taxon>Ephydroidea</taxon>
        <taxon>Drosophilidae</taxon>
        <taxon>Drosophila</taxon>
        <taxon>Sophophora</taxon>
    </lineage>
</organism>
<dbReference type="PANTHER" id="PTHR11005">
    <property type="entry name" value="LYSOSOMAL ACID LIPASE-RELATED"/>
    <property type="match status" value="1"/>
</dbReference>
<dbReference type="InterPro" id="IPR029058">
    <property type="entry name" value="AB_hydrolase_fold"/>
</dbReference>
<accession>A0A6I8UN56</accession>
<dbReference type="FunCoup" id="A0A6I8UN56">
    <property type="interactions" value="32"/>
</dbReference>
<dbReference type="GO" id="GO:0016788">
    <property type="term" value="F:hydrolase activity, acting on ester bonds"/>
    <property type="evidence" value="ECO:0007669"/>
    <property type="project" value="InterPro"/>
</dbReference>
<dbReference type="InParanoid" id="A0A6I8UN56"/>
<dbReference type="Proteomes" id="UP000001819">
    <property type="component" value="Chromosome 2"/>
</dbReference>
<name>A0A6I8UN56_DROPS</name>
<feature type="active site" description="Nucleophile" evidence="8">
    <location>
        <position position="161"/>
    </location>
</feature>
<dbReference type="PIRSF" id="PIRSF000862">
    <property type="entry name" value="Steryl_ester_lip"/>
    <property type="match status" value="1"/>
</dbReference>
<dbReference type="Pfam" id="PF04083">
    <property type="entry name" value="Abhydro_lipase"/>
    <property type="match status" value="1"/>
</dbReference>
<keyword evidence="4 7" id="KW-0442">Lipid degradation</keyword>
<evidence type="ECO:0000313" key="11">
    <source>
        <dbReference type="Proteomes" id="UP000001819"/>
    </source>
</evidence>
<keyword evidence="11" id="KW-1185">Reference proteome</keyword>
<proteinExistence type="inferred from homology"/>
<feature type="chain" id="PRO_5026240923" description="Lipase" evidence="9">
    <location>
        <begin position="21"/>
        <end position="396"/>
    </location>
</feature>
<dbReference type="FunFam" id="3.40.50.1820:FF:000057">
    <property type="entry name" value="Lipase"/>
    <property type="match status" value="1"/>
</dbReference>
<dbReference type="AlphaFoldDB" id="A0A6I8UN56"/>
<feature type="active site" description="Charge relay system" evidence="8">
    <location>
        <position position="360"/>
    </location>
</feature>
<keyword evidence="3 7" id="KW-0378">Hydrolase</keyword>
<dbReference type="InterPro" id="IPR006693">
    <property type="entry name" value="AB_hydrolase_lipase"/>
</dbReference>
<evidence type="ECO:0000256" key="4">
    <source>
        <dbReference type="ARBA" id="ARBA00022963"/>
    </source>
</evidence>
<keyword evidence="6" id="KW-0325">Glycoprotein</keyword>